<proteinExistence type="predicted"/>
<dbReference type="PANTHER" id="PTHR30146:SF148">
    <property type="entry name" value="HTH-TYPE TRANSCRIPTIONAL REPRESSOR PURR-RELATED"/>
    <property type="match status" value="1"/>
</dbReference>
<name>G9WWY3_9FIRM</name>
<dbReference type="PATRIC" id="fig|796944.3.peg.2103"/>
<dbReference type="InterPro" id="IPR000843">
    <property type="entry name" value="HTH_LacI"/>
</dbReference>
<dbReference type="Gene3D" id="3.40.50.2300">
    <property type="match status" value="2"/>
</dbReference>
<accession>G9WWY3</accession>
<dbReference type="InterPro" id="IPR010982">
    <property type="entry name" value="Lambda_DNA-bd_dom_sf"/>
</dbReference>
<reference evidence="6 7" key="1">
    <citation type="submission" date="2011-08" db="EMBL/GenBank/DDBJ databases">
        <title>The Genome Sequence of Oribacterium sp. ACB7.</title>
        <authorList>
            <consortium name="The Broad Institute Genome Sequencing Platform"/>
            <person name="Earl A."/>
            <person name="Ward D."/>
            <person name="Feldgarden M."/>
            <person name="Gevers D."/>
            <person name="Sizova M."/>
            <person name="Hazen A."/>
            <person name="Epstein S."/>
            <person name="Young S.K."/>
            <person name="Zeng Q."/>
            <person name="Gargeya S."/>
            <person name="Fitzgerald M."/>
            <person name="Haas B."/>
            <person name="Abouelleil A."/>
            <person name="Alvarado L."/>
            <person name="Arachchi H.M."/>
            <person name="Berlin A."/>
            <person name="Brown A."/>
            <person name="Chapman S.B."/>
            <person name="Chen Z."/>
            <person name="Dunbar C."/>
            <person name="Freedman E."/>
            <person name="Gearin G."/>
            <person name="Gellesch M."/>
            <person name="Goldberg J."/>
            <person name="Griggs A."/>
            <person name="Gujja S."/>
            <person name="Heiman D."/>
            <person name="Howarth C."/>
            <person name="Larson L."/>
            <person name="Lui A."/>
            <person name="MacDonald P.J.P."/>
            <person name="Montmayeur A."/>
            <person name="Murphy C."/>
            <person name="Neiman D."/>
            <person name="Pearson M."/>
            <person name="Priest M."/>
            <person name="Roberts A."/>
            <person name="Saif S."/>
            <person name="Shea T."/>
            <person name="Shenoy N."/>
            <person name="Sisk P."/>
            <person name="Stolte C."/>
            <person name="Sykes S."/>
            <person name="Wortman J."/>
            <person name="Nusbaum C."/>
            <person name="Birren B."/>
        </authorList>
    </citation>
    <scope>NUCLEOTIDE SEQUENCE [LARGE SCALE GENOMIC DNA]</scope>
    <source>
        <strain evidence="6 7">ACB7</strain>
    </source>
</reference>
<dbReference type="HOGENOM" id="CLU_037628_6_0_9"/>
<gene>
    <name evidence="6" type="ORF">HMPREF9624_01357</name>
</gene>
<evidence type="ECO:0000313" key="7">
    <source>
        <dbReference type="Proteomes" id="UP000003527"/>
    </source>
</evidence>
<evidence type="ECO:0000256" key="1">
    <source>
        <dbReference type="ARBA" id="ARBA00022491"/>
    </source>
</evidence>
<dbReference type="RefSeq" id="WP_009537138.1">
    <property type="nucleotide sequence ID" value="NZ_JH414505.1"/>
</dbReference>
<evidence type="ECO:0000313" key="6">
    <source>
        <dbReference type="EMBL" id="EHL09316.1"/>
    </source>
</evidence>
<evidence type="ECO:0000256" key="4">
    <source>
        <dbReference type="ARBA" id="ARBA00023163"/>
    </source>
</evidence>
<dbReference type="PROSITE" id="PS00356">
    <property type="entry name" value="HTH_LACI_1"/>
    <property type="match status" value="1"/>
</dbReference>
<dbReference type="CDD" id="cd06267">
    <property type="entry name" value="PBP1_LacI_sugar_binding-like"/>
    <property type="match status" value="1"/>
</dbReference>
<dbReference type="SMART" id="SM00354">
    <property type="entry name" value="HTH_LACI"/>
    <property type="match status" value="1"/>
</dbReference>
<evidence type="ECO:0000256" key="2">
    <source>
        <dbReference type="ARBA" id="ARBA00023015"/>
    </source>
</evidence>
<protein>
    <recommendedName>
        <fullName evidence="5">HTH lacI-type domain-containing protein</fullName>
    </recommendedName>
</protein>
<dbReference type="InterPro" id="IPR001761">
    <property type="entry name" value="Peripla_BP/Lac1_sug-bd_dom"/>
</dbReference>
<dbReference type="InterPro" id="IPR028082">
    <property type="entry name" value="Peripla_BP_I"/>
</dbReference>
<dbReference type="CDD" id="cd01392">
    <property type="entry name" value="HTH_LacI"/>
    <property type="match status" value="1"/>
</dbReference>
<dbReference type="PRINTS" id="PR00036">
    <property type="entry name" value="HTHLACI"/>
</dbReference>
<keyword evidence="3" id="KW-0238">DNA-binding</keyword>
<dbReference type="Proteomes" id="UP000003527">
    <property type="component" value="Unassembled WGS sequence"/>
</dbReference>
<keyword evidence="1" id="KW-0678">Repressor</keyword>
<keyword evidence="4" id="KW-0804">Transcription</keyword>
<dbReference type="GO" id="GO:0003700">
    <property type="term" value="F:DNA-binding transcription factor activity"/>
    <property type="evidence" value="ECO:0007669"/>
    <property type="project" value="TreeGrafter"/>
</dbReference>
<dbReference type="EMBL" id="AFZD01000021">
    <property type="protein sequence ID" value="EHL09316.1"/>
    <property type="molecule type" value="Genomic_DNA"/>
</dbReference>
<dbReference type="PROSITE" id="PS50932">
    <property type="entry name" value="HTH_LACI_2"/>
    <property type="match status" value="1"/>
</dbReference>
<sequence>MITIKDIAGLAGVSKSTVSRVLTGTGYVNDETREKIEKVIKENSYEPSESARSLPKRITNTIGVVVPEIDNSFYTEVLNGISQVVDQNNFNIIYFNTNNSLAKEEKALQMLKAQRVRGVILAPAVDYSEPEATKKLKLLLEKINAPVVLLDRDIDGISLDKVVYDNFGSAFAATEALIKAGNKTVGIITGDLNLKHARGRYEGYLEAMKQYNIPVIEKYVLHGDFMADTAYSLAWKMYEQRDIPDGIISCNNRTTLGFLRATRERKMKLGREIAFVGIDHIDVLDIIDYKYSHVTRDTVEMGRATMQLLMDRIKNPLKMNTVQIVPYKLVLKGTELRK</sequence>
<dbReference type="SUPFAM" id="SSF53822">
    <property type="entry name" value="Periplasmic binding protein-like I"/>
    <property type="match status" value="1"/>
</dbReference>
<dbReference type="Gene3D" id="1.10.260.40">
    <property type="entry name" value="lambda repressor-like DNA-binding domains"/>
    <property type="match status" value="1"/>
</dbReference>
<dbReference type="AlphaFoldDB" id="G9WWY3"/>
<dbReference type="Pfam" id="PF00356">
    <property type="entry name" value="LacI"/>
    <property type="match status" value="1"/>
</dbReference>
<evidence type="ECO:0000259" key="5">
    <source>
        <dbReference type="PROSITE" id="PS50932"/>
    </source>
</evidence>
<dbReference type="PANTHER" id="PTHR30146">
    <property type="entry name" value="LACI-RELATED TRANSCRIPTIONAL REPRESSOR"/>
    <property type="match status" value="1"/>
</dbReference>
<feature type="domain" description="HTH lacI-type" evidence="5">
    <location>
        <begin position="2"/>
        <end position="56"/>
    </location>
</feature>
<dbReference type="Pfam" id="PF00532">
    <property type="entry name" value="Peripla_BP_1"/>
    <property type="match status" value="1"/>
</dbReference>
<organism evidence="6 7">
    <name type="scientific">Oribacterium asaccharolyticum ACB7</name>
    <dbReference type="NCBI Taxonomy" id="796944"/>
    <lineage>
        <taxon>Bacteria</taxon>
        <taxon>Bacillati</taxon>
        <taxon>Bacillota</taxon>
        <taxon>Clostridia</taxon>
        <taxon>Lachnospirales</taxon>
        <taxon>Lachnospiraceae</taxon>
        <taxon>Oribacterium</taxon>
    </lineage>
</organism>
<evidence type="ECO:0000256" key="3">
    <source>
        <dbReference type="ARBA" id="ARBA00023125"/>
    </source>
</evidence>
<keyword evidence="2" id="KW-0805">Transcription regulation</keyword>
<dbReference type="GO" id="GO:0000976">
    <property type="term" value="F:transcription cis-regulatory region binding"/>
    <property type="evidence" value="ECO:0007669"/>
    <property type="project" value="TreeGrafter"/>
</dbReference>
<comment type="caution">
    <text evidence="6">The sequence shown here is derived from an EMBL/GenBank/DDBJ whole genome shotgun (WGS) entry which is preliminary data.</text>
</comment>
<keyword evidence="7" id="KW-1185">Reference proteome</keyword>
<dbReference type="SUPFAM" id="SSF47413">
    <property type="entry name" value="lambda repressor-like DNA-binding domains"/>
    <property type="match status" value="1"/>
</dbReference>